<evidence type="ECO:0000313" key="2">
    <source>
        <dbReference type="EMBL" id="MBD3107464.1"/>
    </source>
</evidence>
<dbReference type="InterPro" id="IPR015077">
    <property type="entry name" value="DUF1858"/>
</dbReference>
<dbReference type="Gene3D" id="1.10.3910.10">
    <property type="entry name" value="SP0561-like"/>
    <property type="match status" value="1"/>
</dbReference>
<name>A0A927CUK2_9BACI</name>
<dbReference type="InterPro" id="IPR038062">
    <property type="entry name" value="ScdA-like_N_sf"/>
</dbReference>
<dbReference type="RefSeq" id="WP_190997013.1">
    <property type="nucleotide sequence ID" value="NZ_JACXSI010000007.1"/>
</dbReference>
<sequence>MSKVIDIQATIYELYSKHPEVLPIMVELGFDQIAKPGMLQTAGRVMTLPKGCRMRGIPIETVKEAFRNHGFEIEGE</sequence>
<comment type="caution">
    <text evidence="2">The sequence shown here is derived from an EMBL/GenBank/DDBJ whole genome shotgun (WGS) entry which is preliminary data.</text>
</comment>
<proteinExistence type="predicted"/>
<dbReference type="SUPFAM" id="SSF140683">
    <property type="entry name" value="SP0561-like"/>
    <property type="match status" value="1"/>
</dbReference>
<evidence type="ECO:0000313" key="3">
    <source>
        <dbReference type="Proteomes" id="UP000602076"/>
    </source>
</evidence>
<dbReference type="Pfam" id="PF08984">
    <property type="entry name" value="DUF1858"/>
    <property type="match status" value="1"/>
</dbReference>
<reference evidence="2" key="1">
    <citation type="submission" date="2020-09" db="EMBL/GenBank/DDBJ databases">
        <title>Bacillus faecalis sp. nov., a moderately halophilic bacterium isolated from cow faeces.</title>
        <authorList>
            <person name="Jiang L."/>
            <person name="Lee J."/>
        </authorList>
    </citation>
    <scope>NUCLEOTIDE SEQUENCE</scope>
    <source>
        <strain evidence="2">AGMB 02131</strain>
    </source>
</reference>
<gene>
    <name evidence="2" type="ORF">IEO70_03725</name>
</gene>
<keyword evidence="3" id="KW-1185">Reference proteome</keyword>
<accession>A0A927CUK2</accession>
<dbReference type="AlphaFoldDB" id="A0A927CUK2"/>
<evidence type="ECO:0000259" key="1">
    <source>
        <dbReference type="Pfam" id="PF08984"/>
    </source>
</evidence>
<dbReference type="Proteomes" id="UP000602076">
    <property type="component" value="Unassembled WGS sequence"/>
</dbReference>
<dbReference type="EMBL" id="JACXSI010000007">
    <property type="protein sequence ID" value="MBD3107464.1"/>
    <property type="molecule type" value="Genomic_DNA"/>
</dbReference>
<protein>
    <submittedName>
        <fullName evidence="2">DUF1858 domain-containing protein</fullName>
    </submittedName>
</protein>
<organism evidence="2 3">
    <name type="scientific">Peribacillus faecalis</name>
    <dbReference type="NCBI Taxonomy" id="2772559"/>
    <lineage>
        <taxon>Bacteria</taxon>
        <taxon>Bacillati</taxon>
        <taxon>Bacillota</taxon>
        <taxon>Bacilli</taxon>
        <taxon>Bacillales</taxon>
        <taxon>Bacillaceae</taxon>
        <taxon>Peribacillus</taxon>
    </lineage>
</organism>
<feature type="domain" description="DUF1858" evidence="1">
    <location>
        <begin position="5"/>
        <end position="61"/>
    </location>
</feature>